<dbReference type="OrthoDB" id="9814325at2"/>
<evidence type="ECO:0008006" key="4">
    <source>
        <dbReference type="Google" id="ProtNLM"/>
    </source>
</evidence>
<proteinExistence type="predicted"/>
<dbReference type="Proteomes" id="UP000254978">
    <property type="component" value="Unassembled WGS sequence"/>
</dbReference>
<dbReference type="RefSeq" id="WP_115277592.1">
    <property type="nucleotide sequence ID" value="NZ_AP022600.1"/>
</dbReference>
<protein>
    <recommendedName>
        <fullName evidence="4">VWFA domain-containing protein</fullName>
    </recommendedName>
</protein>
<dbReference type="SUPFAM" id="SSF53300">
    <property type="entry name" value="vWA-like"/>
    <property type="match status" value="1"/>
</dbReference>
<dbReference type="InterPro" id="IPR036465">
    <property type="entry name" value="vWFA_dom_sf"/>
</dbReference>
<name>A0A378T934_9MYCO</name>
<feature type="transmembrane region" description="Helical" evidence="1">
    <location>
        <begin position="43"/>
        <end position="61"/>
    </location>
</feature>
<keyword evidence="1" id="KW-0812">Transmembrane</keyword>
<evidence type="ECO:0000256" key="1">
    <source>
        <dbReference type="SAM" id="Phobius"/>
    </source>
</evidence>
<feature type="transmembrane region" description="Helical" evidence="1">
    <location>
        <begin position="259"/>
        <end position="279"/>
    </location>
</feature>
<sequence length="289" mass="30735">MTFAPVGSTTLILVIATVVLLLRLLALYRVWAQPRSRGRWQALARWAGLTTAALLLVGAAARPGVDADREVGADASAAAGPNIFLVVDRSAESPVIDMRAQLTGVLDEYPRARVALISFATSATVDWPLSEDVASLRSVIGGLTAYVPTVPDPQLQANAFAARDVLRSKIDTAATQYPGTPNLVFYFGTGDPDSVVSRGAFDLAPGSVAGGAVFEYQPADPARLQEIADQLGVPLGTALPDIGDAASVESVQVADRHEFYWAAALLAALLLLAEIAFTLREYHRNRLRR</sequence>
<organism evidence="2 3">
    <name type="scientific">Mycolicibacterium tokaiense</name>
    <dbReference type="NCBI Taxonomy" id="39695"/>
    <lineage>
        <taxon>Bacteria</taxon>
        <taxon>Bacillati</taxon>
        <taxon>Actinomycetota</taxon>
        <taxon>Actinomycetes</taxon>
        <taxon>Mycobacteriales</taxon>
        <taxon>Mycobacteriaceae</taxon>
        <taxon>Mycolicibacterium</taxon>
    </lineage>
</organism>
<keyword evidence="3" id="KW-1185">Reference proteome</keyword>
<dbReference type="Gene3D" id="3.40.50.410">
    <property type="entry name" value="von Willebrand factor, type A domain"/>
    <property type="match status" value="1"/>
</dbReference>
<dbReference type="EMBL" id="UGQT01000001">
    <property type="protein sequence ID" value="STZ57331.1"/>
    <property type="molecule type" value="Genomic_DNA"/>
</dbReference>
<keyword evidence="1" id="KW-1133">Transmembrane helix</keyword>
<gene>
    <name evidence="2" type="ORF">NCTC10821_00831</name>
</gene>
<evidence type="ECO:0000313" key="2">
    <source>
        <dbReference type="EMBL" id="STZ57331.1"/>
    </source>
</evidence>
<accession>A0A378T934</accession>
<feature type="transmembrane region" description="Helical" evidence="1">
    <location>
        <begin position="12"/>
        <end position="31"/>
    </location>
</feature>
<keyword evidence="1" id="KW-0472">Membrane</keyword>
<reference evidence="2 3" key="1">
    <citation type="submission" date="2018-06" db="EMBL/GenBank/DDBJ databases">
        <authorList>
            <consortium name="Pathogen Informatics"/>
            <person name="Doyle S."/>
        </authorList>
    </citation>
    <scope>NUCLEOTIDE SEQUENCE [LARGE SCALE GENOMIC DNA]</scope>
    <source>
        <strain evidence="2 3">NCTC10821</strain>
    </source>
</reference>
<evidence type="ECO:0000313" key="3">
    <source>
        <dbReference type="Proteomes" id="UP000254978"/>
    </source>
</evidence>
<dbReference type="AlphaFoldDB" id="A0A378T934"/>